<evidence type="ECO:0000256" key="2">
    <source>
        <dbReference type="ARBA" id="ARBA00022614"/>
    </source>
</evidence>
<evidence type="ECO:0000256" key="3">
    <source>
        <dbReference type="ARBA" id="ARBA00022737"/>
    </source>
</evidence>
<dbReference type="HOGENOM" id="CLU_000837_20_3_1"/>
<keyword evidence="2" id="KW-0433">Leucine-rich repeat</keyword>
<dbReference type="InterPro" id="IPR041118">
    <property type="entry name" value="Rx_N"/>
</dbReference>
<keyword evidence="5" id="KW-0611">Plant defense</keyword>
<keyword evidence="4" id="KW-0547">Nucleotide-binding</keyword>
<dbReference type="SMR" id="A0A8J8Y8J1"/>
<dbReference type="Proteomes" id="UP000007752">
    <property type="component" value="Chromosome 11"/>
</dbReference>
<dbReference type="EMBL" id="CM000148">
    <property type="protein sequence ID" value="EAZ17801.1"/>
    <property type="molecule type" value="Genomic_DNA"/>
</dbReference>
<reference evidence="7" key="2">
    <citation type="submission" date="2008-12" db="EMBL/GenBank/DDBJ databases">
        <title>Improved gene annotation of the rice (Oryza sativa) genomes.</title>
        <authorList>
            <person name="Wang J."/>
            <person name="Li R."/>
            <person name="Fan W."/>
            <person name="Huang Q."/>
            <person name="Zhang J."/>
            <person name="Zhou Y."/>
            <person name="Hu Y."/>
            <person name="Zi S."/>
            <person name="Li J."/>
            <person name="Ni P."/>
            <person name="Zheng H."/>
            <person name="Zhang Y."/>
            <person name="Zhao M."/>
            <person name="Hao Q."/>
            <person name="McDermott J."/>
            <person name="Samudrala R."/>
            <person name="Kristiansen K."/>
            <person name="Wong G.K.-S."/>
        </authorList>
    </citation>
    <scope>NUCLEOTIDE SEQUENCE</scope>
</reference>
<dbReference type="GO" id="GO:0006952">
    <property type="term" value="P:defense response"/>
    <property type="evidence" value="ECO:0007669"/>
    <property type="project" value="UniProtKB-KW"/>
</dbReference>
<comment type="similarity">
    <text evidence="1">Belongs to the disease resistance NB-LRR family.</text>
</comment>
<reference evidence="7" key="1">
    <citation type="journal article" date="2005" name="PLoS Biol.">
        <title>The genomes of Oryza sativa: a history of duplications.</title>
        <authorList>
            <person name="Yu J."/>
            <person name="Wang J."/>
            <person name="Lin W."/>
            <person name="Li S."/>
            <person name="Li H."/>
            <person name="Zhou J."/>
            <person name="Ni P."/>
            <person name="Dong W."/>
            <person name="Hu S."/>
            <person name="Zeng C."/>
            <person name="Zhang J."/>
            <person name="Zhang Y."/>
            <person name="Li R."/>
            <person name="Xu Z."/>
            <person name="Li S."/>
            <person name="Li X."/>
            <person name="Zheng H."/>
            <person name="Cong L."/>
            <person name="Lin L."/>
            <person name="Yin J."/>
            <person name="Geng J."/>
            <person name="Li G."/>
            <person name="Shi J."/>
            <person name="Liu J."/>
            <person name="Lv H."/>
            <person name="Li J."/>
            <person name="Wang J."/>
            <person name="Deng Y."/>
            <person name="Ran L."/>
            <person name="Shi X."/>
            <person name="Wang X."/>
            <person name="Wu Q."/>
            <person name="Li C."/>
            <person name="Ren X."/>
            <person name="Wang J."/>
            <person name="Wang X."/>
            <person name="Li D."/>
            <person name="Liu D."/>
            <person name="Zhang X."/>
            <person name="Ji Z."/>
            <person name="Zhao W."/>
            <person name="Sun Y."/>
            <person name="Zhang Z."/>
            <person name="Bao J."/>
            <person name="Han Y."/>
            <person name="Dong L."/>
            <person name="Ji J."/>
            <person name="Chen P."/>
            <person name="Wu S."/>
            <person name="Liu J."/>
            <person name="Xiao Y."/>
            <person name="Bu D."/>
            <person name="Tan J."/>
            <person name="Yang L."/>
            <person name="Ye C."/>
            <person name="Zhang J."/>
            <person name="Xu J."/>
            <person name="Zhou Y."/>
            <person name="Yu Y."/>
            <person name="Zhang B."/>
            <person name="Zhuang S."/>
            <person name="Wei H."/>
            <person name="Liu B."/>
            <person name="Lei M."/>
            <person name="Yu H."/>
            <person name="Li Y."/>
            <person name="Xu H."/>
            <person name="Wei S."/>
            <person name="He X."/>
            <person name="Fang L."/>
            <person name="Zhang Z."/>
            <person name="Zhang Y."/>
            <person name="Huang X."/>
            <person name="Su Z."/>
            <person name="Tong W."/>
            <person name="Li J."/>
            <person name="Tong Z."/>
            <person name="Li S."/>
            <person name="Ye J."/>
            <person name="Wang L."/>
            <person name="Fang L."/>
            <person name="Lei T."/>
            <person name="Chen C."/>
            <person name="Chen H."/>
            <person name="Xu Z."/>
            <person name="Li H."/>
            <person name="Huang H."/>
            <person name="Zhang F."/>
            <person name="Xu H."/>
            <person name="Li N."/>
            <person name="Zhao C."/>
            <person name="Li S."/>
            <person name="Dong L."/>
            <person name="Huang Y."/>
            <person name="Li L."/>
            <person name="Xi Y."/>
            <person name="Qi Q."/>
            <person name="Li W."/>
            <person name="Zhang B."/>
            <person name="Hu W."/>
            <person name="Zhang Y."/>
            <person name="Tian X."/>
            <person name="Jiao Y."/>
            <person name="Liang X."/>
            <person name="Jin J."/>
            <person name="Gao L."/>
            <person name="Zheng W."/>
            <person name="Hao B."/>
            <person name="Liu S."/>
            <person name="Wang W."/>
            <person name="Yuan L."/>
            <person name="Cao M."/>
            <person name="McDermott J."/>
            <person name="Samudrala R."/>
            <person name="Wang J."/>
            <person name="Wong G.K."/>
            <person name="Yang H."/>
        </authorList>
    </citation>
    <scope>NUCLEOTIDE SEQUENCE [LARGE SCALE GENOMIC DNA]</scope>
</reference>
<dbReference type="OMA" id="FLFCENT"/>
<proteinExistence type="inferred from homology"/>
<dbReference type="Gramene" id="Os11t0212100-00">
    <property type="protein sequence ID" value="Os11t0212100-00"/>
    <property type="gene ID" value="Os11g0212100"/>
</dbReference>
<dbReference type="GO" id="GO:0000166">
    <property type="term" value="F:nucleotide binding"/>
    <property type="evidence" value="ECO:0007669"/>
    <property type="project" value="UniProtKB-KW"/>
</dbReference>
<organism evidence="7">
    <name type="scientific">Oryza sativa subsp. japonica</name>
    <name type="common">Rice</name>
    <dbReference type="NCBI Taxonomy" id="39947"/>
    <lineage>
        <taxon>Eukaryota</taxon>
        <taxon>Viridiplantae</taxon>
        <taxon>Streptophyta</taxon>
        <taxon>Embryophyta</taxon>
        <taxon>Tracheophyta</taxon>
        <taxon>Spermatophyta</taxon>
        <taxon>Magnoliopsida</taxon>
        <taxon>Liliopsida</taxon>
        <taxon>Poales</taxon>
        <taxon>Poaceae</taxon>
        <taxon>BOP clade</taxon>
        <taxon>Oryzoideae</taxon>
        <taxon>Oryzeae</taxon>
        <taxon>Oryzinae</taxon>
        <taxon>Oryza</taxon>
        <taxon>Oryza sativa</taxon>
    </lineage>
</organism>
<name>A0A8J8Y8J1_ORYSJ</name>
<evidence type="ECO:0000256" key="5">
    <source>
        <dbReference type="ARBA" id="ARBA00022821"/>
    </source>
</evidence>
<gene>
    <name evidence="7" type="ORF">OsJ_33342</name>
</gene>
<feature type="domain" description="Disease resistance N-terminal" evidence="6">
    <location>
        <begin position="12"/>
        <end position="94"/>
    </location>
</feature>
<dbReference type="AlphaFoldDB" id="A0A8J8Y8J1"/>
<evidence type="ECO:0000313" key="7">
    <source>
        <dbReference type="EMBL" id="EAZ17801.1"/>
    </source>
</evidence>
<dbReference type="Pfam" id="PF18052">
    <property type="entry name" value="Rx_N"/>
    <property type="match status" value="1"/>
</dbReference>
<evidence type="ECO:0000259" key="6">
    <source>
        <dbReference type="Pfam" id="PF18052"/>
    </source>
</evidence>
<sequence>MAQVGGMLTAAVLKIVAEQIGSIIGGEIKRLCNLNDDLEDMRMTLESVLALLKDAERQSVKSVAVLLWLKRLKFAAYDISDMIDEFEADAMTKAVAPKVLLSGRCS</sequence>
<protein>
    <recommendedName>
        <fullName evidence="6">Disease resistance N-terminal domain-containing protein</fullName>
    </recommendedName>
</protein>
<dbReference type="Gene3D" id="1.20.5.4130">
    <property type="match status" value="1"/>
</dbReference>
<evidence type="ECO:0000256" key="4">
    <source>
        <dbReference type="ARBA" id="ARBA00022741"/>
    </source>
</evidence>
<accession>A0A8J8Y8J1</accession>
<keyword evidence="3" id="KW-0677">Repeat</keyword>
<evidence type="ECO:0000256" key="1">
    <source>
        <dbReference type="ARBA" id="ARBA00008894"/>
    </source>
</evidence>